<evidence type="ECO:0000313" key="3">
    <source>
        <dbReference type="Proteomes" id="UP000287033"/>
    </source>
</evidence>
<feature type="domain" description="Dynein heavy chain ATP-binding dynein motor region" evidence="1">
    <location>
        <begin position="2"/>
        <end position="102"/>
    </location>
</feature>
<dbReference type="GO" id="GO:0030286">
    <property type="term" value="C:dynein complex"/>
    <property type="evidence" value="ECO:0007669"/>
    <property type="project" value="InterPro"/>
</dbReference>
<dbReference type="PANTHER" id="PTHR22878:SF69">
    <property type="entry name" value="DYNEIN HEAVY CHAIN"/>
    <property type="match status" value="1"/>
</dbReference>
<reference evidence="2 3" key="1">
    <citation type="journal article" date="2018" name="Nat. Ecol. Evol.">
        <title>Shark genomes provide insights into elasmobranch evolution and the origin of vertebrates.</title>
        <authorList>
            <person name="Hara Y"/>
            <person name="Yamaguchi K"/>
            <person name="Onimaru K"/>
            <person name="Kadota M"/>
            <person name="Koyanagi M"/>
            <person name="Keeley SD"/>
            <person name="Tatsumi K"/>
            <person name="Tanaka K"/>
            <person name="Motone F"/>
            <person name="Kageyama Y"/>
            <person name="Nozu R"/>
            <person name="Adachi N"/>
            <person name="Nishimura O"/>
            <person name="Nakagawa R"/>
            <person name="Tanegashima C"/>
            <person name="Kiyatake I"/>
            <person name="Matsumoto R"/>
            <person name="Murakumo K"/>
            <person name="Nishida K"/>
            <person name="Terakita A"/>
            <person name="Kuratani S"/>
            <person name="Sato K"/>
            <person name="Hyodo S Kuraku.S."/>
        </authorList>
    </citation>
    <scope>NUCLEOTIDE SEQUENCE [LARGE SCALE GENOMIC DNA]</scope>
</reference>
<organism evidence="2 3">
    <name type="scientific">Chiloscyllium punctatum</name>
    <name type="common">Brownbanded bambooshark</name>
    <name type="synonym">Hemiscyllium punctatum</name>
    <dbReference type="NCBI Taxonomy" id="137246"/>
    <lineage>
        <taxon>Eukaryota</taxon>
        <taxon>Metazoa</taxon>
        <taxon>Chordata</taxon>
        <taxon>Craniata</taxon>
        <taxon>Vertebrata</taxon>
        <taxon>Chondrichthyes</taxon>
        <taxon>Elasmobranchii</taxon>
        <taxon>Galeomorphii</taxon>
        <taxon>Galeoidea</taxon>
        <taxon>Orectolobiformes</taxon>
        <taxon>Hemiscylliidae</taxon>
        <taxon>Chiloscyllium</taxon>
    </lineage>
</organism>
<dbReference type="GO" id="GO:0007018">
    <property type="term" value="P:microtubule-based movement"/>
    <property type="evidence" value="ECO:0007669"/>
    <property type="project" value="InterPro"/>
</dbReference>
<comment type="caution">
    <text evidence="2">The sequence shown here is derived from an EMBL/GenBank/DDBJ whole genome shotgun (WGS) entry which is preliminary data.</text>
</comment>
<dbReference type="InterPro" id="IPR026983">
    <property type="entry name" value="DHC"/>
</dbReference>
<dbReference type="AlphaFoldDB" id="A0A401TJU1"/>
<evidence type="ECO:0000259" key="1">
    <source>
        <dbReference type="Pfam" id="PF12781"/>
    </source>
</evidence>
<dbReference type="GO" id="GO:0045505">
    <property type="term" value="F:dynein intermediate chain binding"/>
    <property type="evidence" value="ECO:0007669"/>
    <property type="project" value="InterPro"/>
</dbReference>
<dbReference type="OrthoDB" id="447173at2759"/>
<dbReference type="InterPro" id="IPR027417">
    <property type="entry name" value="P-loop_NTPase"/>
</dbReference>
<dbReference type="InterPro" id="IPR035706">
    <property type="entry name" value="AAA_9"/>
</dbReference>
<name>A0A401TJU1_CHIPU</name>
<dbReference type="Pfam" id="PF12781">
    <property type="entry name" value="AAA_9"/>
    <property type="match status" value="1"/>
</dbReference>
<dbReference type="Gene3D" id="3.40.50.300">
    <property type="entry name" value="P-loop containing nucleotide triphosphate hydrolases"/>
    <property type="match status" value="1"/>
</dbReference>
<keyword evidence="3" id="KW-1185">Reference proteome</keyword>
<dbReference type="STRING" id="137246.A0A401TJU1"/>
<dbReference type="GO" id="GO:0051959">
    <property type="term" value="F:dynein light intermediate chain binding"/>
    <property type="evidence" value="ECO:0007669"/>
    <property type="project" value="InterPro"/>
</dbReference>
<proteinExistence type="predicted"/>
<protein>
    <recommendedName>
        <fullName evidence="1">Dynein heavy chain ATP-binding dynein motor region domain-containing protein</fullName>
    </recommendedName>
</protein>
<accession>A0A401TJU1</accession>
<dbReference type="OMA" id="QAGNDPP"/>
<gene>
    <name evidence="2" type="ORF">chiPu_0027148</name>
</gene>
<feature type="non-terminal residue" evidence="2">
    <location>
        <position position="1"/>
    </location>
</feature>
<dbReference type="Proteomes" id="UP000287033">
    <property type="component" value="Unassembled WGS sequence"/>
</dbReference>
<sequence length="147" mass="16536">ELTEQIDPGLRPVLVREIYSREGQDYIRIGNKEVEYNSNFRLYMTTRISNPNFLPAVCNLVTLINCTVTFEGLQEQLLSRVVKRQHPQVEEQLGQLLQSIANDLGDGNDSWGPSQPNGQAADRLALFKVKDVSVRQAGNDPPTGKPW</sequence>
<dbReference type="PANTHER" id="PTHR22878">
    <property type="entry name" value="DYNEIN HEAVY CHAIN 6, AXONEMAL-LIKE-RELATED"/>
    <property type="match status" value="1"/>
</dbReference>
<dbReference type="EMBL" id="BEZZ01096366">
    <property type="protein sequence ID" value="GCC42886.1"/>
    <property type="molecule type" value="Genomic_DNA"/>
</dbReference>
<evidence type="ECO:0000313" key="2">
    <source>
        <dbReference type="EMBL" id="GCC42886.1"/>
    </source>
</evidence>